<evidence type="ECO:0000313" key="2">
    <source>
        <dbReference type="EMBL" id="KAK9882390.1"/>
    </source>
</evidence>
<reference evidence="2 3" key="1">
    <citation type="submission" date="2023-03" db="EMBL/GenBank/DDBJ databases">
        <title>Genome insight into feeding habits of ladybird beetles.</title>
        <authorList>
            <person name="Li H.-S."/>
            <person name="Huang Y.-H."/>
            <person name="Pang H."/>
        </authorList>
    </citation>
    <scope>NUCLEOTIDE SEQUENCE [LARGE SCALE GENOMIC DNA]</scope>
    <source>
        <strain evidence="2">SYSU_2023b</strain>
        <tissue evidence="2">Whole body</tissue>
    </source>
</reference>
<dbReference type="AlphaFoldDB" id="A0AAW1UMU3"/>
<dbReference type="PANTHER" id="PTHR23352">
    <property type="entry name" value="NEURAL PROLIFERATION DIFFERENTIATION AND CONTROL PROTEIN-1 NPDC-1 PROTEIN"/>
    <property type="match status" value="1"/>
</dbReference>
<comment type="caution">
    <text evidence="2">The sequence shown here is derived from an EMBL/GenBank/DDBJ whole genome shotgun (WGS) entry which is preliminary data.</text>
</comment>
<evidence type="ECO:0000256" key="1">
    <source>
        <dbReference type="SAM" id="MobiDB-lite"/>
    </source>
</evidence>
<dbReference type="Proteomes" id="UP001431783">
    <property type="component" value="Unassembled WGS sequence"/>
</dbReference>
<dbReference type="PANTHER" id="PTHR23352:SF2">
    <property type="entry name" value="NEURAL PROLIFERATION DIFFERENTIATION AND CONTROL PROTEIN 1"/>
    <property type="match status" value="1"/>
</dbReference>
<feature type="compositionally biased region" description="Acidic residues" evidence="1">
    <location>
        <begin position="81"/>
        <end position="91"/>
    </location>
</feature>
<dbReference type="InterPro" id="IPR009635">
    <property type="entry name" value="NPDC1"/>
</dbReference>
<evidence type="ECO:0008006" key="4">
    <source>
        <dbReference type="Google" id="ProtNLM"/>
    </source>
</evidence>
<protein>
    <recommendedName>
        <fullName evidence="4">Neural proliferation differentiation and control protein 1</fullName>
    </recommendedName>
</protein>
<dbReference type="Pfam" id="PF06809">
    <property type="entry name" value="NPDC1"/>
    <property type="match status" value="1"/>
</dbReference>
<name>A0AAW1UMU3_9CUCU</name>
<dbReference type="EMBL" id="JARQZJ010000075">
    <property type="protein sequence ID" value="KAK9882390.1"/>
    <property type="molecule type" value="Genomic_DNA"/>
</dbReference>
<sequence length="131" mass="14814">MLVKFQNYFIVFSSLQKHVKNASDVEYPVYGVTGPNKDASPSNDRRLAQSAQMYHYQHQKQQIIAMEKAANGERHGSVSEADTDEENEEGDYTVYECPGFAPTGEMEVRNPMYQDDPTPAQTPQVKHGNKE</sequence>
<feature type="region of interest" description="Disordered" evidence="1">
    <location>
        <begin position="69"/>
        <end position="131"/>
    </location>
</feature>
<keyword evidence="3" id="KW-1185">Reference proteome</keyword>
<gene>
    <name evidence="2" type="ORF">WA026_020913</name>
</gene>
<organism evidence="2 3">
    <name type="scientific">Henosepilachna vigintioctopunctata</name>
    <dbReference type="NCBI Taxonomy" id="420089"/>
    <lineage>
        <taxon>Eukaryota</taxon>
        <taxon>Metazoa</taxon>
        <taxon>Ecdysozoa</taxon>
        <taxon>Arthropoda</taxon>
        <taxon>Hexapoda</taxon>
        <taxon>Insecta</taxon>
        <taxon>Pterygota</taxon>
        <taxon>Neoptera</taxon>
        <taxon>Endopterygota</taxon>
        <taxon>Coleoptera</taxon>
        <taxon>Polyphaga</taxon>
        <taxon>Cucujiformia</taxon>
        <taxon>Coccinelloidea</taxon>
        <taxon>Coccinellidae</taxon>
        <taxon>Epilachninae</taxon>
        <taxon>Epilachnini</taxon>
        <taxon>Henosepilachna</taxon>
    </lineage>
</organism>
<evidence type="ECO:0000313" key="3">
    <source>
        <dbReference type="Proteomes" id="UP001431783"/>
    </source>
</evidence>
<accession>A0AAW1UMU3</accession>
<dbReference type="GO" id="GO:0016020">
    <property type="term" value="C:membrane"/>
    <property type="evidence" value="ECO:0007669"/>
    <property type="project" value="InterPro"/>
</dbReference>
<proteinExistence type="predicted"/>